<evidence type="ECO:0000256" key="3">
    <source>
        <dbReference type="ARBA" id="ARBA00022989"/>
    </source>
</evidence>
<keyword evidence="3 7" id="KW-1133">Transmembrane helix</keyword>
<feature type="compositionally biased region" description="Basic and acidic residues" evidence="6">
    <location>
        <begin position="331"/>
        <end position="341"/>
    </location>
</feature>
<feature type="compositionally biased region" description="Basic and acidic residues" evidence="6">
    <location>
        <begin position="205"/>
        <end position="222"/>
    </location>
</feature>
<evidence type="ECO:0000256" key="7">
    <source>
        <dbReference type="SAM" id="Phobius"/>
    </source>
</evidence>
<evidence type="ECO:0000313" key="10">
    <source>
        <dbReference type="Proteomes" id="UP000030748"/>
    </source>
</evidence>
<dbReference type="Proteomes" id="UP000030748">
    <property type="component" value="Unassembled WGS sequence"/>
</dbReference>
<dbReference type="eggNOG" id="ENOG502QVIB">
    <property type="taxonomic scope" value="Eukaryota"/>
</dbReference>
<dbReference type="STRING" id="4155.A0A022QU31"/>
<feature type="region of interest" description="Disordered" evidence="6">
    <location>
        <begin position="331"/>
        <end position="353"/>
    </location>
</feature>
<dbReference type="Pfam" id="PF04576">
    <property type="entry name" value="Zein-binding"/>
    <property type="match status" value="1"/>
</dbReference>
<reference evidence="9 10" key="1">
    <citation type="journal article" date="2013" name="Proc. Natl. Acad. Sci. U.S.A.">
        <title>Fine-scale variation in meiotic recombination in Mimulus inferred from population shotgun sequencing.</title>
        <authorList>
            <person name="Hellsten U."/>
            <person name="Wright K.M."/>
            <person name="Jenkins J."/>
            <person name="Shu S."/>
            <person name="Yuan Y."/>
            <person name="Wessler S.R."/>
            <person name="Schmutz J."/>
            <person name="Willis J.H."/>
            <person name="Rokhsar D.S."/>
        </authorList>
    </citation>
    <scope>NUCLEOTIDE SEQUENCE [LARGE SCALE GENOMIC DNA]</scope>
    <source>
        <strain evidence="10">cv. DUN x IM62</strain>
    </source>
</reference>
<comment type="subcellular location">
    <subcellularLocation>
        <location evidence="1">Membrane</location>
    </subcellularLocation>
</comment>
<accession>A0A022QU31</accession>
<evidence type="ECO:0000259" key="8">
    <source>
        <dbReference type="PROSITE" id="PS51775"/>
    </source>
</evidence>
<evidence type="ECO:0000256" key="4">
    <source>
        <dbReference type="ARBA" id="ARBA00023136"/>
    </source>
</evidence>
<evidence type="ECO:0000256" key="6">
    <source>
        <dbReference type="SAM" id="MobiDB-lite"/>
    </source>
</evidence>
<organism evidence="9 10">
    <name type="scientific">Erythranthe guttata</name>
    <name type="common">Yellow monkey flower</name>
    <name type="synonym">Mimulus guttatus</name>
    <dbReference type="NCBI Taxonomy" id="4155"/>
    <lineage>
        <taxon>Eukaryota</taxon>
        <taxon>Viridiplantae</taxon>
        <taxon>Streptophyta</taxon>
        <taxon>Embryophyta</taxon>
        <taxon>Tracheophyta</taxon>
        <taxon>Spermatophyta</taxon>
        <taxon>Magnoliopsida</taxon>
        <taxon>eudicotyledons</taxon>
        <taxon>Gunneridae</taxon>
        <taxon>Pentapetalae</taxon>
        <taxon>asterids</taxon>
        <taxon>lamiids</taxon>
        <taxon>Lamiales</taxon>
        <taxon>Phrymaceae</taxon>
        <taxon>Erythranthe</taxon>
    </lineage>
</organism>
<sequence>MACQAVQMWSLSNLAAAYLDLAIAYILLFASVVAYVASKFLGFLGLNLPCPCNGMFFNIHSRNICLNSLLVDFPTQKVSNVQLSIKHRFPFSDSTCPKNHDYSIIGGGNSNVNGVLEIEGDASCSSVSDARKPVDMKGKGAVSYRQRGRFRKHRKASGSIGKYSSVSSYDLPLHEPYCHSSTDKGENGFTNGDDSKPSTTLETNRSSDEETHVKRSTHEELQISSLDDKTAIRLLEETLEEERTARAALYTELEKERSAAASAADEAMAMILRLQAEKAAVEMEARQYQRMIEEKSAYDAEEMNILKEILVRREMEKHFLEKQVEGYNSHFEVDSSDKSDGRQSFGSSWFDPNEDPVSILHQLAEATDKKEIASVDNSTRPQECEEITPLPLGGRVQEIGENLVVEKIIGTCNEAETKRANGLPPIGPSRRNSLSSVNSEMMKIDSEVIRLRERLKLVREEREKVSVSVGNRERENVQLKLLEDIARQIQEIRQLNTPGRAVRQASLPLPNSKGLSKKRRSRSVSSGFQRISQGTYDISNSSYN</sequence>
<feature type="compositionally biased region" description="Basic and acidic residues" evidence="6">
    <location>
        <begin position="177"/>
        <end position="186"/>
    </location>
</feature>
<feature type="domain" description="GTD-binding" evidence="8">
    <location>
        <begin position="230"/>
        <end position="328"/>
    </location>
</feature>
<evidence type="ECO:0000256" key="2">
    <source>
        <dbReference type="ARBA" id="ARBA00022692"/>
    </source>
</evidence>
<dbReference type="PANTHER" id="PTHR31422">
    <property type="entry name" value="BNAANNG28530D PROTEIN"/>
    <property type="match status" value="1"/>
</dbReference>
<dbReference type="AlphaFoldDB" id="A0A022QU31"/>
<gene>
    <name evidence="9" type="ORF">MIMGU_mgv1a004094mg</name>
</gene>
<feature type="coiled-coil region" evidence="5">
    <location>
        <begin position="232"/>
        <end position="291"/>
    </location>
</feature>
<dbReference type="PROSITE" id="PS51775">
    <property type="entry name" value="GTD_BINDING"/>
    <property type="match status" value="1"/>
</dbReference>
<evidence type="ECO:0000313" key="9">
    <source>
        <dbReference type="EMBL" id="EYU31416.1"/>
    </source>
</evidence>
<feature type="transmembrane region" description="Helical" evidence="7">
    <location>
        <begin position="15"/>
        <end position="37"/>
    </location>
</feature>
<dbReference type="InterPro" id="IPR007656">
    <property type="entry name" value="GTD-bd"/>
</dbReference>
<dbReference type="GO" id="GO:0016020">
    <property type="term" value="C:membrane"/>
    <property type="evidence" value="ECO:0007669"/>
    <property type="project" value="UniProtKB-SubCell"/>
</dbReference>
<keyword evidence="2 7" id="KW-0812">Transmembrane</keyword>
<keyword evidence="4 7" id="KW-0472">Membrane</keyword>
<feature type="compositionally biased region" description="Polar residues" evidence="6">
    <location>
        <begin position="188"/>
        <end position="204"/>
    </location>
</feature>
<evidence type="ECO:0000256" key="1">
    <source>
        <dbReference type="ARBA" id="ARBA00004370"/>
    </source>
</evidence>
<dbReference type="GO" id="GO:0080115">
    <property type="term" value="F:myosin XI tail binding"/>
    <property type="evidence" value="ECO:0007669"/>
    <property type="project" value="UniProtKB-ARBA"/>
</dbReference>
<feature type="region of interest" description="Disordered" evidence="6">
    <location>
        <begin position="501"/>
        <end position="528"/>
    </location>
</feature>
<protein>
    <recommendedName>
        <fullName evidence="8">GTD-binding domain-containing protein</fullName>
    </recommendedName>
</protein>
<evidence type="ECO:0000256" key="5">
    <source>
        <dbReference type="SAM" id="Coils"/>
    </source>
</evidence>
<name>A0A022QU31_ERYGU</name>
<dbReference type="EMBL" id="KI630969">
    <property type="protein sequence ID" value="EYU31416.1"/>
    <property type="molecule type" value="Genomic_DNA"/>
</dbReference>
<dbReference type="PANTHER" id="PTHR31422:SF3">
    <property type="entry name" value="GTD-BINDING DOMAIN-CONTAINING PROTEIN"/>
    <property type="match status" value="1"/>
</dbReference>
<keyword evidence="5" id="KW-0175">Coiled coil</keyword>
<proteinExistence type="predicted"/>
<feature type="region of interest" description="Disordered" evidence="6">
    <location>
        <begin position="177"/>
        <end position="222"/>
    </location>
</feature>
<keyword evidence="10" id="KW-1185">Reference proteome</keyword>